<dbReference type="PROSITE" id="PS50905">
    <property type="entry name" value="FERRITIN_LIKE"/>
    <property type="match status" value="1"/>
</dbReference>
<sequence length="161" mass="19033">MIKKELLKAINEQINFEYESAFIYRKMAIELETQAWTGFAHWFAAQFHEEMAHAEEMLRYVLERGEKPELKDIKMNDIKLETLVDYFDLAYKHECKVSERINDIVAMAIEQKDYATENFFRKYVNEQVEEEATTSGILDRLKLVSSNAGYMIMDRELGARK</sequence>
<comment type="subcellular location">
    <subcellularLocation>
        <location evidence="7">Cytoplasm</location>
    </subcellularLocation>
</comment>
<dbReference type="OrthoDB" id="9801481at2"/>
<dbReference type="InterPro" id="IPR041719">
    <property type="entry name" value="Ferritin_prok"/>
</dbReference>
<dbReference type="InterPro" id="IPR001519">
    <property type="entry name" value="Ferritin"/>
</dbReference>
<dbReference type="GO" id="GO:0006826">
    <property type="term" value="P:iron ion transport"/>
    <property type="evidence" value="ECO:0007669"/>
    <property type="project" value="InterPro"/>
</dbReference>
<keyword evidence="4" id="KW-0560">Oxidoreductase</keyword>
<dbReference type="InterPro" id="IPR009078">
    <property type="entry name" value="Ferritin-like_SF"/>
</dbReference>
<feature type="binding site" evidence="6">
    <location>
        <position position="53"/>
    </location>
    <ligand>
        <name>Fe cation</name>
        <dbReference type="ChEBI" id="CHEBI:24875"/>
        <label>1</label>
    </ligand>
</feature>
<evidence type="ECO:0000256" key="2">
    <source>
        <dbReference type="ARBA" id="ARBA00022434"/>
    </source>
</evidence>
<evidence type="ECO:0000256" key="1">
    <source>
        <dbReference type="ARBA" id="ARBA00006950"/>
    </source>
</evidence>
<dbReference type="SUPFAM" id="SSF47240">
    <property type="entry name" value="Ferritin-like"/>
    <property type="match status" value="1"/>
</dbReference>
<feature type="binding site" evidence="6">
    <location>
        <position position="94"/>
    </location>
    <ligand>
        <name>Fe cation</name>
        <dbReference type="ChEBI" id="CHEBI:24875"/>
        <label>1</label>
    </ligand>
</feature>
<evidence type="ECO:0000256" key="3">
    <source>
        <dbReference type="ARBA" id="ARBA00022723"/>
    </source>
</evidence>
<organism evidence="8 9">
    <name type="scientific">Porphyromonas levii</name>
    <dbReference type="NCBI Taxonomy" id="28114"/>
    <lineage>
        <taxon>Bacteria</taxon>
        <taxon>Pseudomonadati</taxon>
        <taxon>Bacteroidota</taxon>
        <taxon>Bacteroidia</taxon>
        <taxon>Bacteroidales</taxon>
        <taxon>Porphyromonadaceae</taxon>
        <taxon>Porphyromonas</taxon>
    </lineage>
</organism>
<dbReference type="EMBL" id="SPNC01000119">
    <property type="protein sequence ID" value="TFH94461.1"/>
    <property type="molecule type" value="Genomic_DNA"/>
</dbReference>
<feature type="binding site" evidence="6">
    <location>
        <position position="17"/>
    </location>
    <ligand>
        <name>Fe cation</name>
        <dbReference type="ChEBI" id="CHEBI:24875"/>
        <label>1</label>
    </ligand>
</feature>
<dbReference type="Pfam" id="PF00210">
    <property type="entry name" value="Ferritin"/>
    <property type="match status" value="1"/>
</dbReference>
<keyword evidence="9" id="KW-1185">Reference proteome</keyword>
<dbReference type="InterPro" id="IPR009040">
    <property type="entry name" value="Ferritin-like_diiron"/>
</dbReference>
<dbReference type="AlphaFoldDB" id="A0A4Y8WMS9"/>
<dbReference type="Gene3D" id="1.20.1260.10">
    <property type="match status" value="1"/>
</dbReference>
<dbReference type="CDD" id="cd01055">
    <property type="entry name" value="Nonheme_Ferritin"/>
    <property type="match status" value="1"/>
</dbReference>
<reference evidence="8 9" key="1">
    <citation type="submission" date="2019-03" db="EMBL/GenBank/DDBJ databases">
        <title>Porphyromonas levii Isolated from the Uterus of Dairy Cows.</title>
        <authorList>
            <person name="Francis A.M."/>
        </authorList>
    </citation>
    <scope>NUCLEOTIDE SEQUENCE [LARGE SCALE GENOMIC DNA]</scope>
    <source>
        <strain evidence="8 9">AF5678</strain>
    </source>
</reference>
<evidence type="ECO:0000256" key="6">
    <source>
        <dbReference type="PIRSR" id="PIRSR601519-1"/>
    </source>
</evidence>
<evidence type="ECO:0000313" key="8">
    <source>
        <dbReference type="EMBL" id="TFH94461.1"/>
    </source>
</evidence>
<comment type="similarity">
    <text evidence="1 7">Belongs to the ferritin family. Prokaryotic subfamily.</text>
</comment>
<evidence type="ECO:0000313" key="9">
    <source>
        <dbReference type="Proteomes" id="UP000297225"/>
    </source>
</evidence>
<evidence type="ECO:0000256" key="7">
    <source>
        <dbReference type="RuleBase" id="RU361145"/>
    </source>
</evidence>
<dbReference type="GO" id="GO:0005829">
    <property type="term" value="C:cytosol"/>
    <property type="evidence" value="ECO:0007669"/>
    <property type="project" value="TreeGrafter"/>
</dbReference>
<comment type="function">
    <text evidence="7">Iron-storage protein.</text>
</comment>
<dbReference type="GO" id="GO:0006879">
    <property type="term" value="P:intracellular iron ion homeostasis"/>
    <property type="evidence" value="ECO:0007669"/>
    <property type="project" value="UniProtKB-KW"/>
</dbReference>
<comment type="catalytic activity">
    <reaction evidence="7">
        <text>4 Fe(2+) + O2 + 6 H2O = 4 iron(III) oxide-hydroxide + 12 H(+)</text>
        <dbReference type="Rhea" id="RHEA:11972"/>
        <dbReference type="ChEBI" id="CHEBI:15377"/>
        <dbReference type="ChEBI" id="CHEBI:15378"/>
        <dbReference type="ChEBI" id="CHEBI:15379"/>
        <dbReference type="ChEBI" id="CHEBI:29033"/>
        <dbReference type="ChEBI" id="CHEBI:78619"/>
        <dbReference type="EC" id="1.16.3.2"/>
    </reaction>
</comment>
<feature type="binding site" evidence="6">
    <location>
        <position position="127"/>
    </location>
    <ligand>
        <name>Fe cation</name>
        <dbReference type="ChEBI" id="CHEBI:24875"/>
        <label>1</label>
    </ligand>
</feature>
<dbReference type="InterPro" id="IPR012347">
    <property type="entry name" value="Ferritin-like"/>
</dbReference>
<proteinExistence type="inferred from homology"/>
<dbReference type="GO" id="GO:0008198">
    <property type="term" value="F:ferrous iron binding"/>
    <property type="evidence" value="ECO:0007669"/>
    <property type="project" value="TreeGrafter"/>
</dbReference>
<dbReference type="EC" id="1.16.3.2" evidence="7"/>
<dbReference type="GO" id="GO:0004322">
    <property type="term" value="F:ferroxidase activity"/>
    <property type="evidence" value="ECO:0007669"/>
    <property type="project" value="TreeGrafter"/>
</dbReference>
<keyword evidence="5 6" id="KW-0408">Iron</keyword>
<keyword evidence="7" id="KW-0963">Cytoplasm</keyword>
<keyword evidence="3 6" id="KW-0479">Metal-binding</keyword>
<dbReference type="STRING" id="1122973.GCA_000379925_01920"/>
<accession>A0A4Y8WMS9</accession>
<dbReference type="Proteomes" id="UP000297225">
    <property type="component" value="Unassembled WGS sequence"/>
</dbReference>
<keyword evidence="2 7" id="KW-0409">Iron storage</keyword>
<gene>
    <name evidence="8" type="ORF">E4P47_07390</name>
</gene>
<dbReference type="RefSeq" id="WP_134849814.1">
    <property type="nucleotide sequence ID" value="NZ_CP197400.1"/>
</dbReference>
<dbReference type="PANTHER" id="PTHR11431:SF127">
    <property type="entry name" value="BACTERIAL NON-HEME FERRITIN"/>
    <property type="match status" value="1"/>
</dbReference>
<dbReference type="PANTHER" id="PTHR11431">
    <property type="entry name" value="FERRITIN"/>
    <property type="match status" value="1"/>
</dbReference>
<dbReference type="InterPro" id="IPR008331">
    <property type="entry name" value="Ferritin_DPS_dom"/>
</dbReference>
<protein>
    <recommendedName>
        <fullName evidence="7">Ferritin</fullName>
        <ecNumber evidence="7">1.16.3.2</ecNumber>
    </recommendedName>
</protein>
<evidence type="ECO:0000256" key="5">
    <source>
        <dbReference type="ARBA" id="ARBA00023004"/>
    </source>
</evidence>
<dbReference type="GO" id="GO:0008199">
    <property type="term" value="F:ferric iron binding"/>
    <property type="evidence" value="ECO:0007669"/>
    <property type="project" value="InterPro"/>
</dbReference>
<feature type="binding site" evidence="6">
    <location>
        <position position="50"/>
    </location>
    <ligand>
        <name>Fe cation</name>
        <dbReference type="ChEBI" id="CHEBI:24875"/>
        <label>1</label>
    </ligand>
</feature>
<name>A0A4Y8WMS9_9PORP</name>
<comment type="caution">
    <text evidence="8">The sequence shown here is derived from an EMBL/GenBank/DDBJ whole genome shotgun (WGS) entry which is preliminary data.</text>
</comment>
<evidence type="ECO:0000256" key="4">
    <source>
        <dbReference type="ARBA" id="ARBA00023002"/>
    </source>
</evidence>